<evidence type="ECO:0000313" key="4">
    <source>
        <dbReference type="Proteomes" id="UP000799441"/>
    </source>
</evidence>
<evidence type="ECO:0000313" key="3">
    <source>
        <dbReference type="EMBL" id="KAF2725684.1"/>
    </source>
</evidence>
<sequence length="538" mass="59779">MEDARTLQINNIELQTELRTTRQQLQKAQETITFLAELCTKQNNSSSSREVPRLRKELEERNILIFQLKLDLRNLSDQNSSVYQLGNETYKIRNIKTETGHAGPKSVSDLLCGGDDHDDIKSVQHMHVLQPAAPAFRPTGQPVLLKDRTSAAAEAEACHSDHQPWLSKTYEQVSFSAFDHNHLMGLATYLEDMDEAQQKECFLSLSKRESKHLPIEWRWYWQETVRPAFLAKMAAKDESLKANEVPKVTSKTGADNEAEVQVVDTVLQATTSEGTGMKNSRWTQAYSAGDGEPDPNAQDGRVPPPHETSTPGYGTHVPSPSNYTSGARDIIYRPSDPDPKLYRTVIISNVAPSITLSEVMDKVVQVTPNLNANFIVKATLMNTENLKLKDGTTLRTNTAMIVFAFASDAAALVSACDVKRLTFCPLHYGRNVRTKVELASTPTQPPCFPIDDLKGGKIGRKLCLNDKGKLDPHDVATKIISFARNGVCNPMPYPLKASRDCDGMLLLEYASIEYARAAKRVLDIGYTYFDGIVSGYLA</sequence>
<feature type="compositionally biased region" description="Polar residues" evidence="2">
    <location>
        <begin position="271"/>
        <end position="286"/>
    </location>
</feature>
<gene>
    <name evidence="3" type="ORF">K431DRAFT_300007</name>
</gene>
<keyword evidence="4" id="KW-1185">Reference proteome</keyword>
<dbReference type="Proteomes" id="UP000799441">
    <property type="component" value="Unassembled WGS sequence"/>
</dbReference>
<proteinExistence type="predicted"/>
<feature type="coiled-coil region" evidence="1">
    <location>
        <begin position="4"/>
        <end position="38"/>
    </location>
</feature>
<comment type="caution">
    <text evidence="3">The sequence shown here is derived from an EMBL/GenBank/DDBJ whole genome shotgun (WGS) entry which is preliminary data.</text>
</comment>
<dbReference type="OrthoDB" id="5244622at2759"/>
<feature type="compositionally biased region" description="Polar residues" evidence="2">
    <location>
        <begin position="307"/>
        <end position="325"/>
    </location>
</feature>
<reference evidence="3" key="1">
    <citation type="journal article" date="2020" name="Stud. Mycol.">
        <title>101 Dothideomycetes genomes: a test case for predicting lifestyles and emergence of pathogens.</title>
        <authorList>
            <person name="Haridas S."/>
            <person name="Albert R."/>
            <person name="Binder M."/>
            <person name="Bloem J."/>
            <person name="Labutti K."/>
            <person name="Salamov A."/>
            <person name="Andreopoulos B."/>
            <person name="Baker S."/>
            <person name="Barry K."/>
            <person name="Bills G."/>
            <person name="Bluhm B."/>
            <person name="Cannon C."/>
            <person name="Castanera R."/>
            <person name="Culley D."/>
            <person name="Daum C."/>
            <person name="Ezra D."/>
            <person name="Gonzalez J."/>
            <person name="Henrissat B."/>
            <person name="Kuo A."/>
            <person name="Liang C."/>
            <person name="Lipzen A."/>
            <person name="Lutzoni F."/>
            <person name="Magnuson J."/>
            <person name="Mondo S."/>
            <person name="Nolan M."/>
            <person name="Ohm R."/>
            <person name="Pangilinan J."/>
            <person name="Park H.-J."/>
            <person name="Ramirez L."/>
            <person name="Alfaro M."/>
            <person name="Sun H."/>
            <person name="Tritt A."/>
            <person name="Yoshinaga Y."/>
            <person name="Zwiers L.-H."/>
            <person name="Turgeon B."/>
            <person name="Goodwin S."/>
            <person name="Spatafora J."/>
            <person name="Crous P."/>
            <person name="Grigoriev I."/>
        </authorList>
    </citation>
    <scope>NUCLEOTIDE SEQUENCE</scope>
    <source>
        <strain evidence="3">CBS 116435</strain>
    </source>
</reference>
<keyword evidence="1" id="KW-0175">Coiled coil</keyword>
<feature type="region of interest" description="Disordered" evidence="2">
    <location>
        <begin position="271"/>
        <end position="330"/>
    </location>
</feature>
<name>A0A9P4UT38_9PEZI</name>
<accession>A0A9P4UT38</accession>
<evidence type="ECO:0000256" key="2">
    <source>
        <dbReference type="SAM" id="MobiDB-lite"/>
    </source>
</evidence>
<dbReference type="EMBL" id="MU003767">
    <property type="protein sequence ID" value="KAF2725684.1"/>
    <property type="molecule type" value="Genomic_DNA"/>
</dbReference>
<organism evidence="3 4">
    <name type="scientific">Polychaeton citri CBS 116435</name>
    <dbReference type="NCBI Taxonomy" id="1314669"/>
    <lineage>
        <taxon>Eukaryota</taxon>
        <taxon>Fungi</taxon>
        <taxon>Dikarya</taxon>
        <taxon>Ascomycota</taxon>
        <taxon>Pezizomycotina</taxon>
        <taxon>Dothideomycetes</taxon>
        <taxon>Dothideomycetidae</taxon>
        <taxon>Capnodiales</taxon>
        <taxon>Capnodiaceae</taxon>
        <taxon>Polychaeton</taxon>
    </lineage>
</organism>
<protein>
    <submittedName>
        <fullName evidence="3">Uncharacterized protein</fullName>
    </submittedName>
</protein>
<evidence type="ECO:0000256" key="1">
    <source>
        <dbReference type="SAM" id="Coils"/>
    </source>
</evidence>
<dbReference type="AlphaFoldDB" id="A0A9P4UT38"/>